<name>A0A6A6J977_WESOR</name>
<dbReference type="Proteomes" id="UP000800097">
    <property type="component" value="Unassembled WGS sequence"/>
</dbReference>
<keyword evidence="13" id="KW-1185">Reference proteome</keyword>
<evidence type="ECO:0000313" key="13">
    <source>
        <dbReference type="Proteomes" id="UP000800097"/>
    </source>
</evidence>
<evidence type="ECO:0000256" key="6">
    <source>
        <dbReference type="ARBA" id="ARBA00030406"/>
    </source>
</evidence>
<reference evidence="12" key="1">
    <citation type="journal article" date="2020" name="Stud. Mycol.">
        <title>101 Dothideomycetes genomes: a test case for predicting lifestyles and emergence of pathogens.</title>
        <authorList>
            <person name="Haridas S."/>
            <person name="Albert R."/>
            <person name="Binder M."/>
            <person name="Bloem J."/>
            <person name="Labutti K."/>
            <person name="Salamov A."/>
            <person name="Andreopoulos B."/>
            <person name="Baker S."/>
            <person name="Barry K."/>
            <person name="Bills G."/>
            <person name="Bluhm B."/>
            <person name="Cannon C."/>
            <person name="Castanera R."/>
            <person name="Culley D."/>
            <person name="Daum C."/>
            <person name="Ezra D."/>
            <person name="Gonzalez J."/>
            <person name="Henrissat B."/>
            <person name="Kuo A."/>
            <person name="Liang C."/>
            <person name="Lipzen A."/>
            <person name="Lutzoni F."/>
            <person name="Magnuson J."/>
            <person name="Mondo S."/>
            <person name="Nolan M."/>
            <person name="Ohm R."/>
            <person name="Pangilinan J."/>
            <person name="Park H.-J."/>
            <person name="Ramirez L."/>
            <person name="Alfaro M."/>
            <person name="Sun H."/>
            <person name="Tritt A."/>
            <person name="Yoshinaga Y."/>
            <person name="Zwiers L.-H."/>
            <person name="Turgeon B."/>
            <person name="Goodwin S."/>
            <person name="Spatafora J."/>
            <person name="Crous P."/>
            <person name="Grigoriev I."/>
        </authorList>
    </citation>
    <scope>NUCLEOTIDE SEQUENCE</scope>
    <source>
        <strain evidence="12">CBS 379.55</strain>
    </source>
</reference>
<dbReference type="PANTHER" id="PTHR13295:SF4">
    <property type="entry name" value="GLUTAMATE--CYSTEINE LIGASE REGULATORY SUBUNIT"/>
    <property type="match status" value="1"/>
</dbReference>
<dbReference type="EMBL" id="ML986520">
    <property type="protein sequence ID" value="KAF2272528.1"/>
    <property type="molecule type" value="Genomic_DNA"/>
</dbReference>
<dbReference type="SUPFAM" id="SSF51430">
    <property type="entry name" value="NAD(P)-linked oxidoreductase"/>
    <property type="match status" value="1"/>
</dbReference>
<evidence type="ECO:0000256" key="4">
    <source>
        <dbReference type="ARBA" id="ARBA00022684"/>
    </source>
</evidence>
<dbReference type="RefSeq" id="XP_033650067.1">
    <property type="nucleotide sequence ID" value="XM_033797186.1"/>
</dbReference>
<evidence type="ECO:0000256" key="8">
    <source>
        <dbReference type="ARBA" id="ARBA00031732"/>
    </source>
</evidence>
<feature type="region of interest" description="Disordered" evidence="10">
    <location>
        <begin position="159"/>
        <end position="200"/>
    </location>
</feature>
<dbReference type="GeneID" id="54550361"/>
<feature type="compositionally biased region" description="Low complexity" evidence="10">
    <location>
        <begin position="169"/>
        <end position="190"/>
    </location>
</feature>
<dbReference type="InterPro" id="IPR036812">
    <property type="entry name" value="NAD(P)_OxRdtase_dom_sf"/>
</dbReference>
<dbReference type="OrthoDB" id="5596051at2759"/>
<dbReference type="GO" id="GO:0017109">
    <property type="term" value="C:glutamate-cysteine ligase complex"/>
    <property type="evidence" value="ECO:0007669"/>
    <property type="project" value="TreeGrafter"/>
</dbReference>
<sequence>MKLILSTSNIMTNTTVIRRPTFEKSNTELVASLRANFAAHQSSASRSQSPSPRTSSPSPISTIPSFRTWTTQQDQTLYIPTHNPSPLSEPRDAYDITVKLFYLPNIPAYKRCLQTREAIDLVLRELGTTSIDLLIVSFPGISFDADDEDSSDSDLEADIDVVSPKEPTPDSTTITTSSSSSSSSTPATGSDDQESPPEDIPTMLQTWHTLETLHASGLVSKLGIAEFGCQRLAKFLPHTRVRPSVNQINVRDCCVVPKPLILFAKKEGIELLTHNDCTNVLPRGTLRELLGPGGEGREKGAGVLAGHGFEGGLKGDVEPQFVVKYTAVVKDRGVVESKGYFAVAELREEV</sequence>
<dbReference type="GO" id="GO:0006750">
    <property type="term" value="P:glutathione biosynthetic process"/>
    <property type="evidence" value="ECO:0007669"/>
    <property type="project" value="UniProtKB-UniPathway"/>
</dbReference>
<accession>A0A6A6J977</accession>
<dbReference type="AlphaFoldDB" id="A0A6A6J977"/>
<evidence type="ECO:0000256" key="3">
    <source>
        <dbReference type="ARBA" id="ARBA00011532"/>
    </source>
</evidence>
<dbReference type="InterPro" id="IPR023210">
    <property type="entry name" value="NADP_OxRdtase_dom"/>
</dbReference>
<dbReference type="GO" id="GO:0030234">
    <property type="term" value="F:enzyme regulator activity"/>
    <property type="evidence" value="ECO:0007669"/>
    <property type="project" value="TreeGrafter"/>
</dbReference>
<comment type="similarity">
    <text evidence="2">Belongs to the aldo/keto reductase family. Glutamate--cysteine ligase light chain subfamily.</text>
</comment>
<evidence type="ECO:0000256" key="9">
    <source>
        <dbReference type="ARBA" id="ARBA00032926"/>
    </source>
</evidence>
<gene>
    <name evidence="12" type="ORF">EI97DRAFT_426260</name>
</gene>
<comment type="subunit">
    <text evidence="3">Heterodimer of a catalytic heavy chain and a regulatory light chain.</text>
</comment>
<dbReference type="UniPathway" id="UPA00142">
    <property type="reaction ID" value="UER00209"/>
</dbReference>
<evidence type="ECO:0000256" key="10">
    <source>
        <dbReference type="SAM" id="MobiDB-lite"/>
    </source>
</evidence>
<keyword evidence="5" id="KW-0560">Oxidoreductase</keyword>
<protein>
    <recommendedName>
        <fullName evidence="8">GCS light chain</fullName>
    </recommendedName>
    <alternativeName>
        <fullName evidence="6">Gamma-ECS regulatory subunit</fullName>
    </alternativeName>
    <alternativeName>
        <fullName evidence="9">Gamma-glutamylcysteine synthetase regulatory subunit</fullName>
    </alternativeName>
    <alternativeName>
        <fullName evidence="7">Glutamate--cysteine ligase modifier subunit</fullName>
    </alternativeName>
</protein>
<feature type="domain" description="NADP-dependent oxidoreductase" evidence="11">
    <location>
        <begin position="89"/>
        <end position="273"/>
    </location>
</feature>
<evidence type="ECO:0000256" key="1">
    <source>
        <dbReference type="ARBA" id="ARBA00005006"/>
    </source>
</evidence>
<dbReference type="PANTHER" id="PTHR13295">
    <property type="entry name" value="GLUTAMATE CYSTEINE LIGASE REGULATORY SUBUNIT"/>
    <property type="match status" value="1"/>
</dbReference>
<dbReference type="GO" id="GO:0035226">
    <property type="term" value="F:glutamate-cysteine ligase catalytic subunit binding"/>
    <property type="evidence" value="ECO:0007669"/>
    <property type="project" value="InterPro"/>
</dbReference>
<dbReference type="GO" id="GO:0016491">
    <property type="term" value="F:oxidoreductase activity"/>
    <property type="evidence" value="ECO:0007669"/>
    <property type="project" value="UniProtKB-KW"/>
</dbReference>
<proteinExistence type="inferred from homology"/>
<organism evidence="12 13">
    <name type="scientific">Westerdykella ornata</name>
    <dbReference type="NCBI Taxonomy" id="318751"/>
    <lineage>
        <taxon>Eukaryota</taxon>
        <taxon>Fungi</taxon>
        <taxon>Dikarya</taxon>
        <taxon>Ascomycota</taxon>
        <taxon>Pezizomycotina</taxon>
        <taxon>Dothideomycetes</taxon>
        <taxon>Pleosporomycetidae</taxon>
        <taxon>Pleosporales</taxon>
        <taxon>Sporormiaceae</taxon>
        <taxon>Westerdykella</taxon>
    </lineage>
</organism>
<evidence type="ECO:0000256" key="5">
    <source>
        <dbReference type="ARBA" id="ARBA00023002"/>
    </source>
</evidence>
<evidence type="ECO:0000313" key="12">
    <source>
        <dbReference type="EMBL" id="KAF2272528.1"/>
    </source>
</evidence>
<dbReference type="Gene3D" id="3.20.20.100">
    <property type="entry name" value="NADP-dependent oxidoreductase domain"/>
    <property type="match status" value="1"/>
</dbReference>
<feature type="region of interest" description="Disordered" evidence="10">
    <location>
        <begin position="41"/>
        <end position="64"/>
    </location>
</feature>
<evidence type="ECO:0000256" key="7">
    <source>
        <dbReference type="ARBA" id="ARBA00031154"/>
    </source>
</evidence>
<evidence type="ECO:0000259" key="11">
    <source>
        <dbReference type="Pfam" id="PF00248"/>
    </source>
</evidence>
<comment type="pathway">
    <text evidence="1">Sulfur metabolism; glutathione biosynthesis; glutathione from L-cysteine and L-glutamate: step 1/2.</text>
</comment>
<dbReference type="InterPro" id="IPR032963">
    <property type="entry name" value="Gclm"/>
</dbReference>
<evidence type="ECO:0000256" key="2">
    <source>
        <dbReference type="ARBA" id="ARBA00008612"/>
    </source>
</evidence>
<keyword evidence="4" id="KW-0317">Glutathione biosynthesis</keyword>
<dbReference type="Pfam" id="PF00248">
    <property type="entry name" value="Aldo_ket_red"/>
    <property type="match status" value="1"/>
</dbReference>